<accession>A0A7X5ZVF4</accession>
<dbReference type="AlphaFoldDB" id="A0A7X5ZVF4"/>
<dbReference type="EMBL" id="JAASQV010000002">
    <property type="protein sequence ID" value="NIJ65082.1"/>
    <property type="molecule type" value="Genomic_DNA"/>
</dbReference>
<name>A0A7X5ZVF4_9SPHN</name>
<keyword evidence="2" id="KW-1185">Reference proteome</keyword>
<dbReference type="Proteomes" id="UP000564677">
    <property type="component" value="Unassembled WGS sequence"/>
</dbReference>
<evidence type="ECO:0000313" key="2">
    <source>
        <dbReference type="Proteomes" id="UP000564677"/>
    </source>
</evidence>
<comment type="caution">
    <text evidence="1">The sequence shown here is derived from an EMBL/GenBank/DDBJ whole genome shotgun (WGS) entry which is preliminary data.</text>
</comment>
<reference evidence="1 2" key="1">
    <citation type="submission" date="2020-03" db="EMBL/GenBank/DDBJ databases">
        <title>Genomic Encyclopedia of Type Strains, Phase IV (KMG-IV): sequencing the most valuable type-strain genomes for metagenomic binning, comparative biology and taxonomic classification.</title>
        <authorList>
            <person name="Goeker M."/>
        </authorList>
    </citation>
    <scope>NUCLEOTIDE SEQUENCE [LARGE SCALE GENOMIC DNA]</scope>
    <source>
        <strain evidence="1 2">DSM 4733</strain>
    </source>
</reference>
<proteinExistence type="predicted"/>
<sequence>MPTCYQYLRQAVAHLAAGADTQHAHLESILGHLTPDGDASGYGNDELALELDDFYHAANHMHEWGEISREEIEAIRPLDAMLRTLSGKAHADFWRREALWSDPRWEQVRALARRALAQLPDEERRSSWQPGAD</sequence>
<dbReference type="RefSeq" id="WP_167299527.1">
    <property type="nucleotide sequence ID" value="NZ_JAASQV010000002.1"/>
</dbReference>
<protein>
    <submittedName>
        <fullName evidence="1">Uncharacterized protein</fullName>
    </submittedName>
</protein>
<organism evidence="1 2">
    <name type="scientific">Sphingomonas leidyi</name>
    <dbReference type="NCBI Taxonomy" id="68569"/>
    <lineage>
        <taxon>Bacteria</taxon>
        <taxon>Pseudomonadati</taxon>
        <taxon>Pseudomonadota</taxon>
        <taxon>Alphaproteobacteria</taxon>
        <taxon>Sphingomonadales</taxon>
        <taxon>Sphingomonadaceae</taxon>
        <taxon>Sphingomonas</taxon>
    </lineage>
</organism>
<gene>
    <name evidence="1" type="ORF">FHR20_002044</name>
</gene>
<evidence type="ECO:0000313" key="1">
    <source>
        <dbReference type="EMBL" id="NIJ65082.1"/>
    </source>
</evidence>